<evidence type="ECO:0000256" key="7">
    <source>
        <dbReference type="ARBA" id="ARBA00022741"/>
    </source>
</evidence>
<protein>
    <recommendedName>
        <fullName evidence="4">Thymidylate kinase</fullName>
        <ecNumber evidence="3">2.7.4.9</ecNumber>
    </recommendedName>
</protein>
<dbReference type="EMBL" id="HBFQ01061288">
    <property type="protein sequence ID" value="CAD8869075.1"/>
    <property type="molecule type" value="Transcribed_RNA"/>
</dbReference>
<dbReference type="GO" id="GO:0006233">
    <property type="term" value="P:dTDP biosynthetic process"/>
    <property type="evidence" value="ECO:0007669"/>
    <property type="project" value="InterPro"/>
</dbReference>
<comment type="pathway">
    <text evidence="1">Pyrimidine metabolism; dTTP biosynthesis.</text>
</comment>
<comment type="similarity">
    <text evidence="2">Belongs to the thymidylate kinase family.</text>
</comment>
<evidence type="ECO:0000256" key="2">
    <source>
        <dbReference type="ARBA" id="ARBA00009776"/>
    </source>
</evidence>
<dbReference type="GO" id="GO:0004798">
    <property type="term" value="F:dTMP kinase activity"/>
    <property type="evidence" value="ECO:0007669"/>
    <property type="project" value="UniProtKB-EC"/>
</dbReference>
<dbReference type="PANTHER" id="PTHR10344">
    <property type="entry name" value="THYMIDYLATE KINASE"/>
    <property type="match status" value="1"/>
</dbReference>
<name>A0A7S1AZX8_NOCSC</name>
<dbReference type="GO" id="GO:0005829">
    <property type="term" value="C:cytosol"/>
    <property type="evidence" value="ECO:0007669"/>
    <property type="project" value="TreeGrafter"/>
</dbReference>
<dbReference type="InterPro" id="IPR018094">
    <property type="entry name" value="Thymidylate_kinase"/>
</dbReference>
<dbReference type="GO" id="GO:0005634">
    <property type="term" value="C:nucleus"/>
    <property type="evidence" value="ECO:0007669"/>
    <property type="project" value="TreeGrafter"/>
</dbReference>
<dbReference type="GO" id="GO:0005739">
    <property type="term" value="C:mitochondrion"/>
    <property type="evidence" value="ECO:0007669"/>
    <property type="project" value="TreeGrafter"/>
</dbReference>
<keyword evidence="9" id="KW-0067">ATP-binding</keyword>
<feature type="domain" description="Thymidylate kinase-like" evidence="10">
    <location>
        <begin position="81"/>
        <end position="259"/>
    </location>
</feature>
<gene>
    <name evidence="11" type="ORF">NSCI0253_LOCUS43431</name>
</gene>
<dbReference type="AlphaFoldDB" id="A0A7S1AZX8"/>
<dbReference type="FunFam" id="3.40.50.300:FF:000679">
    <property type="entry name" value="Thymidylate kinase"/>
    <property type="match status" value="1"/>
</dbReference>
<dbReference type="Gene3D" id="3.40.50.300">
    <property type="entry name" value="P-loop containing nucleotide triphosphate hydrolases"/>
    <property type="match status" value="1"/>
</dbReference>
<dbReference type="GO" id="GO:0006235">
    <property type="term" value="P:dTTP biosynthetic process"/>
    <property type="evidence" value="ECO:0007669"/>
    <property type="project" value="TreeGrafter"/>
</dbReference>
<dbReference type="InterPro" id="IPR039430">
    <property type="entry name" value="Thymidylate_kin-like_dom"/>
</dbReference>
<dbReference type="InterPro" id="IPR027417">
    <property type="entry name" value="P-loop_NTPase"/>
</dbReference>
<dbReference type="GO" id="GO:0004550">
    <property type="term" value="F:nucleoside diphosphate kinase activity"/>
    <property type="evidence" value="ECO:0007669"/>
    <property type="project" value="TreeGrafter"/>
</dbReference>
<keyword evidence="6" id="KW-0545">Nucleotide biosynthesis</keyword>
<dbReference type="PROSITE" id="PS01331">
    <property type="entry name" value="THYMIDYLATE_KINASE"/>
    <property type="match status" value="1"/>
</dbReference>
<evidence type="ECO:0000256" key="5">
    <source>
        <dbReference type="ARBA" id="ARBA00022679"/>
    </source>
</evidence>
<evidence type="ECO:0000256" key="3">
    <source>
        <dbReference type="ARBA" id="ARBA00012980"/>
    </source>
</evidence>
<dbReference type="GO" id="GO:0005524">
    <property type="term" value="F:ATP binding"/>
    <property type="evidence" value="ECO:0007669"/>
    <property type="project" value="UniProtKB-KW"/>
</dbReference>
<evidence type="ECO:0000256" key="8">
    <source>
        <dbReference type="ARBA" id="ARBA00022777"/>
    </source>
</evidence>
<evidence type="ECO:0000256" key="4">
    <source>
        <dbReference type="ARBA" id="ARBA00017144"/>
    </source>
</evidence>
<organism evidence="11">
    <name type="scientific">Noctiluca scintillans</name>
    <name type="common">Sea sparkle</name>
    <name type="synonym">Red tide dinoflagellate</name>
    <dbReference type="NCBI Taxonomy" id="2966"/>
    <lineage>
        <taxon>Eukaryota</taxon>
        <taxon>Sar</taxon>
        <taxon>Alveolata</taxon>
        <taxon>Dinophyceae</taxon>
        <taxon>Noctilucales</taxon>
        <taxon>Noctilucaceae</taxon>
        <taxon>Noctiluca</taxon>
    </lineage>
</organism>
<dbReference type="CDD" id="cd01672">
    <property type="entry name" value="TMPK"/>
    <property type="match status" value="1"/>
</dbReference>
<dbReference type="HAMAP" id="MF_00165">
    <property type="entry name" value="Thymidylate_kinase"/>
    <property type="match status" value="1"/>
</dbReference>
<evidence type="ECO:0000256" key="9">
    <source>
        <dbReference type="ARBA" id="ARBA00022840"/>
    </source>
</evidence>
<evidence type="ECO:0000259" key="10">
    <source>
        <dbReference type="Pfam" id="PF02223"/>
    </source>
</evidence>
<dbReference type="Pfam" id="PF02223">
    <property type="entry name" value="Thymidylate_kin"/>
    <property type="match status" value="1"/>
</dbReference>
<dbReference type="EC" id="2.7.4.9" evidence="3"/>
<dbReference type="NCBIfam" id="TIGR00041">
    <property type="entry name" value="DTMP_kinase"/>
    <property type="match status" value="1"/>
</dbReference>
<keyword evidence="8" id="KW-0418">Kinase</keyword>
<proteinExistence type="inferred from homology"/>
<dbReference type="PANTHER" id="PTHR10344:SF1">
    <property type="entry name" value="THYMIDYLATE KINASE"/>
    <property type="match status" value="1"/>
</dbReference>
<reference evidence="11" key="1">
    <citation type="submission" date="2021-01" db="EMBL/GenBank/DDBJ databases">
        <authorList>
            <person name="Corre E."/>
            <person name="Pelletier E."/>
            <person name="Niang G."/>
            <person name="Scheremetjew M."/>
            <person name="Finn R."/>
            <person name="Kale V."/>
            <person name="Holt S."/>
            <person name="Cochrane G."/>
            <person name="Meng A."/>
            <person name="Brown T."/>
            <person name="Cohen L."/>
        </authorList>
    </citation>
    <scope>NUCLEOTIDE SEQUENCE</scope>
</reference>
<evidence type="ECO:0000313" key="11">
    <source>
        <dbReference type="EMBL" id="CAD8869075.1"/>
    </source>
</evidence>
<keyword evidence="7" id="KW-0547">Nucleotide-binding</keyword>
<dbReference type="InterPro" id="IPR018095">
    <property type="entry name" value="Thymidylate_kin_CS"/>
</dbReference>
<sequence>MAGRLSRGQVDQIVDIFRNVKDVEVASDLHVYIDALRRSAHSAFTDAALDDAAAAITALEMPVASRRDWPSSTSRGHFFVFEGLDRSGKSTQSKLLAKHFEKERAVQWMCFPNRATALGTLIDLYLLKRIEMSDKMVHLLFSANRWEAAAKLVETLNAGTTVVCDRYAFSGAAYSSAKGLDVDWCKSPDVGVPQPDGVFFMTVDEKVGASRAGFGDERYENESLQSKVRVLFLEPRIRHGVAWHDVDGARAIEEIHAEIRAIADKSAGEVSEIRRLWIA</sequence>
<accession>A0A7S1AZX8</accession>
<keyword evidence="5" id="KW-0808">Transferase</keyword>
<dbReference type="SUPFAM" id="SSF52540">
    <property type="entry name" value="P-loop containing nucleoside triphosphate hydrolases"/>
    <property type="match status" value="1"/>
</dbReference>
<evidence type="ECO:0000256" key="1">
    <source>
        <dbReference type="ARBA" id="ARBA00004992"/>
    </source>
</evidence>
<dbReference type="GO" id="GO:0006227">
    <property type="term" value="P:dUDP biosynthetic process"/>
    <property type="evidence" value="ECO:0007669"/>
    <property type="project" value="TreeGrafter"/>
</dbReference>
<evidence type="ECO:0000256" key="6">
    <source>
        <dbReference type="ARBA" id="ARBA00022727"/>
    </source>
</evidence>